<dbReference type="Proteomes" id="UP000195781">
    <property type="component" value="Unassembled WGS sequence"/>
</dbReference>
<dbReference type="OrthoDB" id="3181636at2"/>
<feature type="transmembrane region" description="Helical" evidence="9">
    <location>
        <begin position="126"/>
        <end position="148"/>
    </location>
</feature>
<feature type="transmembrane region" description="Helical" evidence="9">
    <location>
        <begin position="263"/>
        <end position="291"/>
    </location>
</feature>
<dbReference type="EMBL" id="NFIE01000001">
    <property type="protein sequence ID" value="OUN89833.1"/>
    <property type="molecule type" value="Genomic_DNA"/>
</dbReference>
<reference evidence="12" key="1">
    <citation type="submission" date="2017-04" db="EMBL/GenBank/DDBJ databases">
        <title>Function of individual gut microbiota members based on whole genome sequencing of pure cultures obtained from chicken caecum.</title>
        <authorList>
            <person name="Medvecky M."/>
            <person name="Cejkova D."/>
            <person name="Polansky O."/>
            <person name="Karasova D."/>
            <person name="Kubasova T."/>
            <person name="Cizek A."/>
            <person name="Rychlik I."/>
        </authorList>
    </citation>
    <scope>NUCLEOTIDE SEQUENCE [LARGE SCALE GENOMIC DNA]</scope>
    <source>
        <strain evidence="12">An5</strain>
    </source>
</reference>
<dbReference type="InterPro" id="IPR051088">
    <property type="entry name" value="PTS_Sugar-EIIC/EIIB"/>
</dbReference>
<dbReference type="GO" id="GO:0008982">
    <property type="term" value="F:protein-N(PI)-phosphohistidine-sugar phosphotransferase activity"/>
    <property type="evidence" value="ECO:0007669"/>
    <property type="project" value="UniProtKB-UniRule"/>
</dbReference>
<evidence type="ECO:0000256" key="4">
    <source>
        <dbReference type="ARBA" id="ARBA00022597"/>
    </source>
</evidence>
<proteinExistence type="predicted"/>
<keyword evidence="3 8" id="KW-1003">Cell membrane</keyword>
<keyword evidence="12" id="KW-1185">Reference proteome</keyword>
<evidence type="ECO:0000256" key="5">
    <source>
        <dbReference type="ARBA" id="ARBA00022692"/>
    </source>
</evidence>
<dbReference type="GO" id="GO:0005886">
    <property type="term" value="C:plasma membrane"/>
    <property type="evidence" value="ECO:0007669"/>
    <property type="project" value="UniProtKB-SubCell"/>
</dbReference>
<keyword evidence="7 8" id="KW-0472">Membrane</keyword>
<dbReference type="InterPro" id="IPR004796">
    <property type="entry name" value="PTS_IIC_cello"/>
</dbReference>
<dbReference type="PANTHER" id="PTHR33989">
    <property type="match status" value="1"/>
</dbReference>
<evidence type="ECO:0000256" key="3">
    <source>
        <dbReference type="ARBA" id="ARBA00022475"/>
    </source>
</evidence>
<evidence type="ECO:0000256" key="1">
    <source>
        <dbReference type="ARBA" id="ARBA00004651"/>
    </source>
</evidence>
<feature type="transmembrane region" description="Helical" evidence="9">
    <location>
        <begin position="94"/>
        <end position="114"/>
    </location>
</feature>
<comment type="function">
    <text evidence="8">The phosphoenolpyruvate-dependent sugar phosphotransferase system (PTS), a major carbohydrate active -transport system, catalyzes the phosphorylation of incoming sugar substrates concomitant with their translocation across the cell membrane.</text>
</comment>
<dbReference type="RefSeq" id="WP_094334720.1">
    <property type="nucleotide sequence ID" value="NZ_NFIE01000001.1"/>
</dbReference>
<keyword evidence="11" id="KW-0808">Transferase</keyword>
<feature type="transmembrane region" description="Helical" evidence="9">
    <location>
        <begin position="214"/>
        <end position="232"/>
    </location>
</feature>
<dbReference type="GO" id="GO:0009401">
    <property type="term" value="P:phosphoenolpyruvate-dependent sugar phosphotransferase system"/>
    <property type="evidence" value="ECO:0007669"/>
    <property type="project" value="InterPro"/>
</dbReference>
<dbReference type="Pfam" id="PF02378">
    <property type="entry name" value="PTS_EIIC"/>
    <property type="match status" value="1"/>
</dbReference>
<comment type="caution">
    <text evidence="11">The sequence shown here is derived from an EMBL/GenBank/DDBJ whole genome shotgun (WGS) entry which is preliminary data.</text>
</comment>
<keyword evidence="4 8" id="KW-0762">Sugar transport</keyword>
<dbReference type="PROSITE" id="PS51105">
    <property type="entry name" value="PTS_EIIC_TYPE_3"/>
    <property type="match status" value="1"/>
</dbReference>
<name>A0A1Y3XW82_9ACTN</name>
<keyword evidence="2 8" id="KW-0813">Transport</keyword>
<feature type="domain" description="PTS EIIC type-3" evidence="10">
    <location>
        <begin position="7"/>
        <end position="397"/>
    </location>
</feature>
<dbReference type="AlphaFoldDB" id="A0A1Y3XW82"/>
<dbReference type="InterPro" id="IPR004501">
    <property type="entry name" value="PTS_EIIC_3"/>
</dbReference>
<protein>
    <recommendedName>
        <fullName evidence="8">Permease IIC component</fullName>
    </recommendedName>
</protein>
<keyword evidence="5 9" id="KW-0812">Transmembrane</keyword>
<feature type="transmembrane region" description="Helical" evidence="9">
    <location>
        <begin position="60"/>
        <end position="82"/>
    </location>
</feature>
<comment type="subcellular location">
    <subcellularLocation>
        <location evidence="1">Cell membrane</location>
        <topology evidence="1">Multi-pass membrane protein</topology>
    </subcellularLocation>
</comment>
<evidence type="ECO:0000313" key="12">
    <source>
        <dbReference type="Proteomes" id="UP000195781"/>
    </source>
</evidence>
<feature type="transmembrane region" description="Helical" evidence="9">
    <location>
        <begin position="34"/>
        <end position="54"/>
    </location>
</feature>
<organism evidence="11 12">
    <name type="scientific">[Collinsella] massiliensis</name>
    <dbReference type="NCBI Taxonomy" id="1232426"/>
    <lineage>
        <taxon>Bacteria</taxon>
        <taxon>Bacillati</taxon>
        <taxon>Actinomycetota</taxon>
        <taxon>Coriobacteriia</taxon>
        <taxon>Coriobacteriales</taxon>
        <taxon>Coriobacteriaceae</taxon>
        <taxon>Enorma</taxon>
    </lineage>
</organism>
<evidence type="ECO:0000259" key="10">
    <source>
        <dbReference type="PROSITE" id="PS51105"/>
    </source>
</evidence>
<dbReference type="InterPro" id="IPR003352">
    <property type="entry name" value="PTS_EIIC"/>
</dbReference>
<gene>
    <name evidence="11" type="ORF">B5G02_00315</name>
</gene>
<sequence length="432" mass="48179">MGFMNWLENSFAPKMNAISRNVWVTSIKDTMLQILPFIFVGSIFCVGTIVETFVPLPFSFWTPFGWTMGLLSLFVSFFLPLNFCEHKRLRKTRLVAAGCGVSCFLISITPQVMIDGTVGFGSSALGAGGMFCAMLTGIFVCIVFNLFGKFTFFKEDSAIPDFVRQWFDALLPVTIVIFAMFFVVQVLGVNLYAVVVSIFMPLQTVLNTPWGMSLFWFITCFIYSMGISGWVLSPIQTPVQMATIALNLELIAAGTATPENLGIFNYTLMFVTYMWWGGIGSTMPLVIMMLFSKAKELKALGRACIAPAIFNINEPVVFGVIAWRPVMMIAMWLQGIIIPLFTYLGVKVLQIAPFNNIQFDLWYCPYPIGTWISTQSIAAVLFVIASFVVSGLIWYPFFKTYEKQCLADEAEAEAKKEAKAAKKAERLEAAEA</sequence>
<evidence type="ECO:0000256" key="8">
    <source>
        <dbReference type="PIRNR" id="PIRNR006351"/>
    </source>
</evidence>
<feature type="transmembrane region" description="Helical" evidence="9">
    <location>
        <begin position="169"/>
        <end position="202"/>
    </location>
</feature>
<feature type="transmembrane region" description="Helical" evidence="9">
    <location>
        <begin position="377"/>
        <end position="397"/>
    </location>
</feature>
<evidence type="ECO:0000256" key="6">
    <source>
        <dbReference type="ARBA" id="ARBA00022989"/>
    </source>
</evidence>
<dbReference type="PIRSF" id="PIRSF006351">
    <property type="entry name" value="PTS_EIIC-Cellobiose"/>
    <property type="match status" value="1"/>
</dbReference>
<dbReference type="GO" id="GO:1902815">
    <property type="term" value="P:N,N'-diacetylchitobiose import"/>
    <property type="evidence" value="ECO:0007669"/>
    <property type="project" value="TreeGrafter"/>
</dbReference>
<evidence type="ECO:0000256" key="2">
    <source>
        <dbReference type="ARBA" id="ARBA00022448"/>
    </source>
</evidence>
<accession>A0A1Y3XW82</accession>
<feature type="transmembrane region" description="Helical" evidence="9">
    <location>
        <begin position="329"/>
        <end position="346"/>
    </location>
</feature>
<keyword evidence="6 9" id="KW-1133">Transmembrane helix</keyword>
<dbReference type="PANTHER" id="PTHR33989:SF4">
    <property type="entry name" value="PTS SYSTEM N,N'-DIACETYLCHITOBIOSE-SPECIFIC EIIC COMPONENT"/>
    <property type="match status" value="1"/>
</dbReference>
<evidence type="ECO:0000256" key="9">
    <source>
        <dbReference type="SAM" id="Phobius"/>
    </source>
</evidence>
<evidence type="ECO:0000256" key="7">
    <source>
        <dbReference type="ARBA" id="ARBA00023136"/>
    </source>
</evidence>
<feature type="transmembrane region" description="Helical" evidence="9">
    <location>
        <begin position="303"/>
        <end position="323"/>
    </location>
</feature>
<evidence type="ECO:0000313" key="11">
    <source>
        <dbReference type="EMBL" id="OUN89833.1"/>
    </source>
</evidence>